<dbReference type="SUPFAM" id="SSF52467">
    <property type="entry name" value="DHS-like NAD/FAD-binding domain"/>
    <property type="match status" value="1"/>
</dbReference>
<dbReference type="InterPro" id="IPR045229">
    <property type="entry name" value="TPP_enz"/>
</dbReference>
<accession>A0A3P4B3V9</accession>
<dbReference type="PANTHER" id="PTHR18968">
    <property type="entry name" value="THIAMINE PYROPHOSPHATE ENZYMES"/>
    <property type="match status" value="1"/>
</dbReference>
<dbReference type="CDD" id="cd07035">
    <property type="entry name" value="TPP_PYR_POX_like"/>
    <property type="match status" value="1"/>
</dbReference>
<dbReference type="Pfam" id="PF00205">
    <property type="entry name" value="TPP_enzyme_M"/>
    <property type="match status" value="1"/>
</dbReference>
<evidence type="ECO:0000313" key="7">
    <source>
        <dbReference type="EMBL" id="VCU69835.1"/>
    </source>
</evidence>
<dbReference type="PANTHER" id="PTHR18968:SF167">
    <property type="entry name" value="ACETOLACTATE SYNTHASE LARGE SUBUNIT ILVB2-RELATED"/>
    <property type="match status" value="1"/>
</dbReference>
<dbReference type="GO" id="GO:0050660">
    <property type="term" value="F:flavin adenine dinucleotide binding"/>
    <property type="evidence" value="ECO:0007669"/>
    <property type="project" value="TreeGrafter"/>
</dbReference>
<dbReference type="GO" id="GO:0003984">
    <property type="term" value="F:acetolactate synthase activity"/>
    <property type="evidence" value="ECO:0007669"/>
    <property type="project" value="TreeGrafter"/>
</dbReference>
<dbReference type="EC" id="4.1.1.7" evidence="7"/>
<dbReference type="GO" id="GO:0000287">
    <property type="term" value="F:magnesium ion binding"/>
    <property type="evidence" value="ECO:0007669"/>
    <property type="project" value="InterPro"/>
</dbReference>
<sequence>MPHPTPHVFDAPLPSAESDRRWGSDAIAELIRDLDIPFIALTPGASFRGLHDSLVNHLGNANPPMRIVLHEEHAVAIAHGYAKLTGKPVAAVVHSNVGLMHASMAIFDAWADRVPVLVLGATGPLDAARRRPWIDWIHTSQDQAAMIRHYVKWDAQPTSVPATLEAIARAWRTIQTVPHGPAYVCLDAEVQESELRAAVTPPDLARHQPPASPVAAPADLARLVDALKGASRPVILMGRMGRSEQGWQARIALAEALGAAVLTDLKAAASFPNEHPQHAAAAGTFLGNDAKHVIAGADVILSLDWVDLGGTLKHAFDGPVTSTVIQVSVDHHIHNGWSMDHQGLPVADQFIACDPDAIVAQLNEALDGTRKPAWAAPQPPLAIHGPMQEGPMTVQRLAHHLWQALDGRPAALARTPLSWNGDFWPVRHPLDYLGTDGGGGVGSGPGMAVGAAMALQGSDRLAVSLLGDGDYLMGVNALWTAAKYRVPGLVIVCNNRSFFNDEVHQERVARQREREAANKWIGQRLDDPAPDLAALARAQGLVGIGPVQDDAALRSALDSAIEQVRQGAFVVVDVHVATGYSPSMTSGLTR</sequence>
<dbReference type="SUPFAM" id="SSF52518">
    <property type="entry name" value="Thiamin diphosphate-binding fold (THDP-binding)"/>
    <property type="match status" value="2"/>
</dbReference>
<dbReference type="Pfam" id="PF02775">
    <property type="entry name" value="TPP_enzyme_C"/>
    <property type="match status" value="1"/>
</dbReference>
<evidence type="ECO:0000256" key="2">
    <source>
        <dbReference type="ARBA" id="ARBA00023052"/>
    </source>
</evidence>
<dbReference type="InterPro" id="IPR012001">
    <property type="entry name" value="Thiamin_PyroP_enz_TPP-bd_dom"/>
</dbReference>
<feature type="domain" description="Thiamine pyrophosphate enzyme central" evidence="4">
    <location>
        <begin position="221"/>
        <end position="331"/>
    </location>
</feature>
<feature type="domain" description="Thiamine pyrophosphate enzyme TPP-binding" evidence="5">
    <location>
        <begin position="419"/>
        <end position="574"/>
    </location>
</feature>
<evidence type="ECO:0000256" key="3">
    <source>
        <dbReference type="RuleBase" id="RU362132"/>
    </source>
</evidence>
<dbReference type="GO" id="GO:0009097">
    <property type="term" value="P:isoleucine biosynthetic process"/>
    <property type="evidence" value="ECO:0007669"/>
    <property type="project" value="TreeGrafter"/>
</dbReference>
<proteinExistence type="inferred from homology"/>
<dbReference type="Pfam" id="PF02776">
    <property type="entry name" value="TPP_enzyme_N"/>
    <property type="match status" value="1"/>
</dbReference>
<dbReference type="EMBL" id="UWPJ01000016">
    <property type="protein sequence ID" value="VCU69835.1"/>
    <property type="molecule type" value="Genomic_DNA"/>
</dbReference>
<dbReference type="Gene3D" id="3.40.50.1220">
    <property type="entry name" value="TPP-binding domain"/>
    <property type="match status" value="1"/>
</dbReference>
<dbReference type="GO" id="GO:0050695">
    <property type="term" value="F:benzoylformate decarboxylase activity"/>
    <property type="evidence" value="ECO:0007669"/>
    <property type="project" value="UniProtKB-EC"/>
</dbReference>
<dbReference type="GO" id="GO:0009099">
    <property type="term" value="P:L-valine biosynthetic process"/>
    <property type="evidence" value="ECO:0007669"/>
    <property type="project" value="TreeGrafter"/>
</dbReference>
<feature type="domain" description="Thiamine pyrophosphate enzyme N-terminal TPP-binding" evidence="6">
    <location>
        <begin position="22"/>
        <end position="134"/>
    </location>
</feature>
<gene>
    <name evidence="7" type="primary">mdlC_7</name>
    <name evidence="7" type="ORF">PIGHUM_01900</name>
</gene>
<dbReference type="GO" id="GO:0005948">
    <property type="term" value="C:acetolactate synthase complex"/>
    <property type="evidence" value="ECO:0007669"/>
    <property type="project" value="TreeGrafter"/>
</dbReference>
<protein>
    <submittedName>
        <fullName evidence="7">Benzoylformate decarboxylase</fullName>
        <ecNumber evidence="7">4.1.1.7</ecNumber>
    </submittedName>
</protein>
<dbReference type="InterPro" id="IPR029061">
    <property type="entry name" value="THDP-binding"/>
</dbReference>
<organism evidence="7 8">
    <name type="scientific">Pigmentiphaga humi</name>
    <dbReference type="NCBI Taxonomy" id="2478468"/>
    <lineage>
        <taxon>Bacteria</taxon>
        <taxon>Pseudomonadati</taxon>
        <taxon>Pseudomonadota</taxon>
        <taxon>Betaproteobacteria</taxon>
        <taxon>Burkholderiales</taxon>
        <taxon>Alcaligenaceae</taxon>
        <taxon>Pigmentiphaga</taxon>
    </lineage>
</organism>
<evidence type="ECO:0000259" key="4">
    <source>
        <dbReference type="Pfam" id="PF00205"/>
    </source>
</evidence>
<keyword evidence="2 3" id="KW-0786">Thiamine pyrophosphate</keyword>
<dbReference type="InterPro" id="IPR029035">
    <property type="entry name" value="DHS-like_NAD/FAD-binding_dom"/>
</dbReference>
<evidence type="ECO:0000259" key="5">
    <source>
        <dbReference type="Pfam" id="PF02775"/>
    </source>
</evidence>
<dbReference type="Gene3D" id="3.40.50.970">
    <property type="match status" value="2"/>
</dbReference>
<evidence type="ECO:0000259" key="6">
    <source>
        <dbReference type="Pfam" id="PF02776"/>
    </source>
</evidence>
<dbReference type="AlphaFoldDB" id="A0A3P4B3V9"/>
<keyword evidence="8" id="KW-1185">Reference proteome</keyword>
<keyword evidence="7" id="KW-0456">Lyase</keyword>
<evidence type="ECO:0000256" key="1">
    <source>
        <dbReference type="ARBA" id="ARBA00007812"/>
    </source>
</evidence>
<evidence type="ECO:0000313" key="8">
    <source>
        <dbReference type="Proteomes" id="UP000277294"/>
    </source>
</evidence>
<dbReference type="Proteomes" id="UP000277294">
    <property type="component" value="Unassembled WGS sequence"/>
</dbReference>
<dbReference type="RefSeq" id="WP_124079348.1">
    <property type="nucleotide sequence ID" value="NZ_UWPJ01000016.1"/>
</dbReference>
<dbReference type="GO" id="GO:0030976">
    <property type="term" value="F:thiamine pyrophosphate binding"/>
    <property type="evidence" value="ECO:0007669"/>
    <property type="project" value="InterPro"/>
</dbReference>
<dbReference type="InterPro" id="IPR012000">
    <property type="entry name" value="Thiamin_PyroP_enz_cen_dom"/>
</dbReference>
<reference evidence="7 8" key="1">
    <citation type="submission" date="2018-10" db="EMBL/GenBank/DDBJ databases">
        <authorList>
            <person name="Criscuolo A."/>
        </authorList>
    </citation>
    <scope>NUCLEOTIDE SEQUENCE [LARGE SCALE GENOMIC DNA]</scope>
    <source>
        <strain evidence="7">DnA1</strain>
    </source>
</reference>
<dbReference type="InterPro" id="IPR011766">
    <property type="entry name" value="TPP_enzyme_TPP-bd"/>
</dbReference>
<comment type="similarity">
    <text evidence="1 3">Belongs to the TPP enzyme family.</text>
</comment>
<name>A0A3P4B3V9_9BURK</name>
<dbReference type="OrthoDB" id="9773408at2"/>